<protein>
    <submittedName>
        <fullName evidence="2">Uncharacterized protein</fullName>
    </submittedName>
</protein>
<gene>
    <name evidence="2" type="ORF">N657DRAFT_8555</name>
</gene>
<feature type="region of interest" description="Disordered" evidence="1">
    <location>
        <begin position="208"/>
        <end position="245"/>
    </location>
</feature>
<reference evidence="2" key="1">
    <citation type="journal article" date="2023" name="Mol. Phylogenet. Evol.">
        <title>Genome-scale phylogeny and comparative genomics of the fungal order Sordariales.</title>
        <authorList>
            <person name="Hensen N."/>
            <person name="Bonometti L."/>
            <person name="Westerberg I."/>
            <person name="Brannstrom I.O."/>
            <person name="Guillou S."/>
            <person name="Cros-Aarteil S."/>
            <person name="Calhoun S."/>
            <person name="Haridas S."/>
            <person name="Kuo A."/>
            <person name="Mondo S."/>
            <person name="Pangilinan J."/>
            <person name="Riley R."/>
            <person name="LaButti K."/>
            <person name="Andreopoulos B."/>
            <person name="Lipzen A."/>
            <person name="Chen C."/>
            <person name="Yan M."/>
            <person name="Daum C."/>
            <person name="Ng V."/>
            <person name="Clum A."/>
            <person name="Steindorff A."/>
            <person name="Ohm R.A."/>
            <person name="Martin F."/>
            <person name="Silar P."/>
            <person name="Natvig D.O."/>
            <person name="Lalanne C."/>
            <person name="Gautier V."/>
            <person name="Ament-Velasquez S.L."/>
            <person name="Kruys A."/>
            <person name="Hutchinson M.I."/>
            <person name="Powell A.J."/>
            <person name="Barry K."/>
            <person name="Miller A.N."/>
            <person name="Grigoriev I.V."/>
            <person name="Debuchy R."/>
            <person name="Gladieux P."/>
            <person name="Hiltunen Thoren M."/>
            <person name="Johannesson H."/>
        </authorList>
    </citation>
    <scope>NUCLEOTIDE SEQUENCE</scope>
    <source>
        <strain evidence="2">CBS 731.68</strain>
    </source>
</reference>
<proteinExistence type="predicted"/>
<dbReference type="EMBL" id="MU853223">
    <property type="protein sequence ID" value="KAK4128223.1"/>
    <property type="molecule type" value="Genomic_DNA"/>
</dbReference>
<sequence>MEVGCDWSCNSRPSLTFRFRQIRETPLRQVRLDFPCAISRQPQKEQTILFLLQHLAVPLDSSFALLAEVAQWPNENSSASQARRVMARCGRHVWRSEPILTYGSILAFVIYKSTEGTGPLVTNDLVNPMASFRLKSTFAGVRCRHAAVTAEAVGLNSGIFAAPANSFLSRELHASSVVPPDPCRCVQPDNGKLFRNTGIAPTRFFGAKPTVGTSPSTDRTLHAGSLPSEWRPGTSSRQYLSRSRDGFEVASSHTSRLSHASNLNSPSYHYEHRITVI</sequence>
<comment type="caution">
    <text evidence="2">The sequence shown here is derived from an EMBL/GenBank/DDBJ whole genome shotgun (WGS) entry which is preliminary data.</text>
</comment>
<name>A0AAN6U862_9PEZI</name>
<evidence type="ECO:0000313" key="3">
    <source>
        <dbReference type="Proteomes" id="UP001302602"/>
    </source>
</evidence>
<accession>A0AAN6U862</accession>
<reference evidence="2" key="2">
    <citation type="submission" date="2023-05" db="EMBL/GenBank/DDBJ databases">
        <authorList>
            <consortium name="Lawrence Berkeley National Laboratory"/>
            <person name="Steindorff A."/>
            <person name="Hensen N."/>
            <person name="Bonometti L."/>
            <person name="Westerberg I."/>
            <person name="Brannstrom I.O."/>
            <person name="Guillou S."/>
            <person name="Cros-Aarteil S."/>
            <person name="Calhoun S."/>
            <person name="Haridas S."/>
            <person name="Kuo A."/>
            <person name="Mondo S."/>
            <person name="Pangilinan J."/>
            <person name="Riley R."/>
            <person name="Labutti K."/>
            <person name="Andreopoulos B."/>
            <person name="Lipzen A."/>
            <person name="Chen C."/>
            <person name="Yanf M."/>
            <person name="Daum C."/>
            <person name="Ng V."/>
            <person name="Clum A."/>
            <person name="Ohm R."/>
            <person name="Martin F."/>
            <person name="Silar P."/>
            <person name="Natvig D."/>
            <person name="Lalanne C."/>
            <person name="Gautier V."/>
            <person name="Ament-Velasquez S.L."/>
            <person name="Kruys A."/>
            <person name="Hutchinson M.I."/>
            <person name="Powell A.J."/>
            <person name="Barry K."/>
            <person name="Miller A.N."/>
            <person name="Grigoriev I.V."/>
            <person name="Debuchy R."/>
            <person name="Gladieux P."/>
            <person name="Thoren M.H."/>
            <person name="Johannesson H."/>
        </authorList>
    </citation>
    <scope>NUCLEOTIDE SEQUENCE</scope>
    <source>
        <strain evidence="2">CBS 731.68</strain>
    </source>
</reference>
<evidence type="ECO:0000256" key="1">
    <source>
        <dbReference type="SAM" id="MobiDB-lite"/>
    </source>
</evidence>
<dbReference type="Proteomes" id="UP001302602">
    <property type="component" value="Unassembled WGS sequence"/>
</dbReference>
<keyword evidence="3" id="KW-1185">Reference proteome</keyword>
<dbReference type="RefSeq" id="XP_062651994.1">
    <property type="nucleotide sequence ID" value="XM_062797561.1"/>
</dbReference>
<evidence type="ECO:0000313" key="2">
    <source>
        <dbReference type="EMBL" id="KAK4128223.1"/>
    </source>
</evidence>
<dbReference type="AlphaFoldDB" id="A0AAN6U862"/>
<organism evidence="2 3">
    <name type="scientific">Parathielavia appendiculata</name>
    <dbReference type="NCBI Taxonomy" id="2587402"/>
    <lineage>
        <taxon>Eukaryota</taxon>
        <taxon>Fungi</taxon>
        <taxon>Dikarya</taxon>
        <taxon>Ascomycota</taxon>
        <taxon>Pezizomycotina</taxon>
        <taxon>Sordariomycetes</taxon>
        <taxon>Sordariomycetidae</taxon>
        <taxon>Sordariales</taxon>
        <taxon>Chaetomiaceae</taxon>
        <taxon>Parathielavia</taxon>
    </lineage>
</organism>
<dbReference type="GeneID" id="87834340"/>